<dbReference type="PANTHER" id="PTHR30349">
    <property type="entry name" value="PHAGE INTEGRASE-RELATED"/>
    <property type="match status" value="1"/>
</dbReference>
<name>A0ABY6XNH7_9BURK</name>
<keyword evidence="2" id="KW-0233">DNA recombination</keyword>
<dbReference type="InterPro" id="IPR002104">
    <property type="entry name" value="Integrase_catalytic"/>
</dbReference>
<evidence type="ECO:0000313" key="4">
    <source>
        <dbReference type="EMBL" id="VWC45251.1"/>
    </source>
</evidence>
<dbReference type="EMBL" id="CABVQG010000001">
    <property type="protein sequence ID" value="VWC45251.1"/>
    <property type="molecule type" value="Genomic_DNA"/>
</dbReference>
<accession>A0ABY6XNH7</accession>
<dbReference type="PROSITE" id="PS51898">
    <property type="entry name" value="TYR_RECOMBINASE"/>
    <property type="match status" value="1"/>
</dbReference>
<keyword evidence="5" id="KW-1185">Reference proteome</keyword>
<dbReference type="InterPro" id="IPR011010">
    <property type="entry name" value="DNA_brk_join_enz"/>
</dbReference>
<dbReference type="PANTHER" id="PTHR30349:SF94">
    <property type="entry name" value="INTEGRASE_RECOMBINASE HI_1414-RELATED"/>
    <property type="match status" value="1"/>
</dbReference>
<evidence type="ECO:0000256" key="2">
    <source>
        <dbReference type="ARBA" id="ARBA00023172"/>
    </source>
</evidence>
<evidence type="ECO:0000259" key="3">
    <source>
        <dbReference type="PROSITE" id="PS51898"/>
    </source>
</evidence>
<proteinExistence type="predicted"/>
<dbReference type="InterPro" id="IPR050090">
    <property type="entry name" value="Tyrosine_recombinase_XerCD"/>
</dbReference>
<reference evidence="4 5" key="1">
    <citation type="submission" date="2019-09" db="EMBL/GenBank/DDBJ databases">
        <authorList>
            <person name="Depoorter E."/>
        </authorList>
    </citation>
    <scope>NUCLEOTIDE SEQUENCE [LARGE SCALE GENOMIC DNA]</scope>
    <source>
        <strain evidence="4 5">R-17378</strain>
    </source>
</reference>
<sequence>MAVKPARGIQLVQWVNKHTGTIQNRYRVRINRKDLQVDRLFDDLKEAEEFLALSSVKKGKEIIFSITEEERKKKVEEEARAYQELLTNPPLAVYLKKYIDSYVLTRPQETYLQKRNIYNLQSFYRLIQNTEVEYHDSPIAFSSTDSLLNLMTPGKKAKLGQVPLAKIDYIVINNYIRKRLSLGKKKISVAREISLLSKFFTKLKHINPALRDFPNPCLAYDRELLSNQLTKREFRMSEAEEKKLMEALDNTKNPQMKQIVLLSLYTAMRRSEIITLTWEQLRGNYVQLIHTKSGKPRKVWLIPEAKEVLARVAKRENDPRLFTYSITGFEGSFAKLKERIGLKHVRFHDMRREAISRMIEKVGEKNSILLTEILGLSSVRKFQESYLSQVASPLESEEAIMKSVGHSVEEETKGYFNLPQNL</sequence>
<dbReference type="RefSeq" id="WP_174955477.1">
    <property type="nucleotide sequence ID" value="NZ_CABVQG010000001.1"/>
</dbReference>
<organism evidence="4 5">
    <name type="scientific">Burkholderia aenigmatica</name>
    <dbReference type="NCBI Taxonomy" id="2015348"/>
    <lineage>
        <taxon>Bacteria</taxon>
        <taxon>Pseudomonadati</taxon>
        <taxon>Pseudomonadota</taxon>
        <taxon>Betaproteobacteria</taxon>
        <taxon>Burkholderiales</taxon>
        <taxon>Burkholderiaceae</taxon>
        <taxon>Burkholderia</taxon>
        <taxon>Burkholderia cepacia complex</taxon>
    </lineage>
</organism>
<dbReference type="CDD" id="cd00796">
    <property type="entry name" value="INT_Rci_Hp1_C"/>
    <property type="match status" value="1"/>
</dbReference>
<dbReference type="Pfam" id="PF00589">
    <property type="entry name" value="Phage_integrase"/>
    <property type="match status" value="1"/>
</dbReference>
<comment type="caution">
    <text evidence="4">The sequence shown here is derived from an EMBL/GenBank/DDBJ whole genome shotgun (WGS) entry which is preliminary data.</text>
</comment>
<keyword evidence="1" id="KW-0229">DNA integration</keyword>
<dbReference type="Gene3D" id="1.10.443.10">
    <property type="entry name" value="Intergrase catalytic core"/>
    <property type="match status" value="1"/>
</dbReference>
<feature type="domain" description="Tyr recombinase" evidence="3">
    <location>
        <begin position="231"/>
        <end position="401"/>
    </location>
</feature>
<dbReference type="InterPro" id="IPR013762">
    <property type="entry name" value="Integrase-like_cat_sf"/>
</dbReference>
<protein>
    <submittedName>
        <fullName evidence="4">Phage integrase family protein</fullName>
    </submittedName>
</protein>
<evidence type="ECO:0000256" key="1">
    <source>
        <dbReference type="ARBA" id="ARBA00022908"/>
    </source>
</evidence>
<dbReference type="SUPFAM" id="SSF56349">
    <property type="entry name" value="DNA breaking-rejoining enzymes"/>
    <property type="match status" value="1"/>
</dbReference>
<dbReference type="Proteomes" id="UP000494120">
    <property type="component" value="Unassembled WGS sequence"/>
</dbReference>
<evidence type="ECO:0000313" key="5">
    <source>
        <dbReference type="Proteomes" id="UP000494120"/>
    </source>
</evidence>
<gene>
    <name evidence="4" type="ORF">BLA17378_00250</name>
</gene>